<dbReference type="PANTHER" id="PTHR43174">
    <property type="entry name" value="UDP-N-ACETYLGLUCOSAMINE 2-EPIMERASE"/>
    <property type="match status" value="1"/>
</dbReference>
<dbReference type="RefSeq" id="WP_173414091.1">
    <property type="nucleotide sequence ID" value="NZ_CP054139.1"/>
</dbReference>
<dbReference type="GO" id="GO:0004553">
    <property type="term" value="F:hydrolase activity, hydrolyzing O-glycosyl compounds"/>
    <property type="evidence" value="ECO:0007669"/>
    <property type="project" value="InterPro"/>
</dbReference>
<dbReference type="PANTHER" id="PTHR43174:SF3">
    <property type="entry name" value="UDP-N-ACETYLGLUCOSAMINE 2-EPIMERASE"/>
    <property type="match status" value="1"/>
</dbReference>
<evidence type="ECO:0000259" key="1">
    <source>
        <dbReference type="Pfam" id="PF02350"/>
    </source>
</evidence>
<dbReference type="AlphaFoldDB" id="A0A7D4TWE0"/>
<dbReference type="NCBIfam" id="TIGR03568">
    <property type="entry name" value="NeuC_NnaA"/>
    <property type="match status" value="1"/>
</dbReference>
<dbReference type="GO" id="GO:0006047">
    <property type="term" value="P:UDP-N-acetylglucosamine metabolic process"/>
    <property type="evidence" value="ECO:0007669"/>
    <property type="project" value="InterPro"/>
</dbReference>
<gene>
    <name evidence="2" type="primary">neuC</name>
    <name evidence="2" type="ORF">HQ865_06380</name>
</gene>
<dbReference type="InterPro" id="IPR020004">
    <property type="entry name" value="UDP-GlcNAc_Epase"/>
</dbReference>
<keyword evidence="3" id="KW-1185">Reference proteome</keyword>
<sequence>MKVCIATATRAEYGLLKPLIDKILIEPGWTLQTLVTGAHLSPEFGLTYQQIERDGLKIDAKVEMLLSSDTAGGIVKSMGLGMIGYADAFKNLATDLLIILGDRYEMLAIASAALIYKIPIAHINGGEVTEGAYDDAIRHAITKMSHYHFTSTDEYRKRVIQLGEHAEHVFNVGALSIDNIKNIIPLSREQLERDLGIKFLKYNYQVTFHPTTLGDISSEKQFKELLSAINTQDESFFIFTKANADTDGRIINQMIDEYISMNPDKAASFTSLGTIRFLSVLKVCDAIVGNSSSGIVEAPSLGIATINIGSRQHGRIQAQSIINCSVNTTEIVNAFEQIKDSEFKLKTNLVISPYGNGNAAQEIVNAIRSIHVKKYSPKVFNNIAF</sequence>
<dbReference type="Pfam" id="PF02350">
    <property type="entry name" value="Epimerase_2"/>
    <property type="match status" value="1"/>
</dbReference>
<evidence type="ECO:0000313" key="3">
    <source>
        <dbReference type="Proteomes" id="UP000505355"/>
    </source>
</evidence>
<dbReference type="Gene3D" id="3.40.50.2000">
    <property type="entry name" value="Glycogen Phosphorylase B"/>
    <property type="match status" value="2"/>
</dbReference>
<dbReference type="EC" id="3.2.1.183" evidence="2"/>
<proteinExistence type="predicted"/>
<dbReference type="CDD" id="cd03786">
    <property type="entry name" value="GTB_UDP-GlcNAc_2-Epimerase"/>
    <property type="match status" value="1"/>
</dbReference>
<protein>
    <submittedName>
        <fullName evidence="2">UDP-N-acetylglucosamine 2-epimerase (Hydrolyzing)</fullName>
        <ecNumber evidence="2">3.2.1.183</ecNumber>
    </submittedName>
</protein>
<dbReference type="KEGG" id="mmab:HQ865_06380"/>
<evidence type="ECO:0000313" key="2">
    <source>
        <dbReference type="EMBL" id="QKJ29397.1"/>
    </source>
</evidence>
<dbReference type="InterPro" id="IPR003331">
    <property type="entry name" value="UDP_GlcNAc_Epimerase_2_dom"/>
</dbReference>
<dbReference type="SUPFAM" id="SSF53756">
    <property type="entry name" value="UDP-Glycosyltransferase/glycogen phosphorylase"/>
    <property type="match status" value="1"/>
</dbReference>
<accession>A0A7D4TWE0</accession>
<dbReference type="Proteomes" id="UP000505355">
    <property type="component" value="Chromosome"/>
</dbReference>
<keyword evidence="2" id="KW-0378">Hydrolase</keyword>
<reference evidence="2 3" key="1">
    <citation type="submission" date="2020-05" db="EMBL/GenBank/DDBJ databases">
        <title>Mucilaginibacter mali sp. nov.</title>
        <authorList>
            <person name="Kim H.S."/>
            <person name="Lee K.C."/>
            <person name="Suh M.K."/>
            <person name="Kim J.-S."/>
            <person name="Han K.-I."/>
            <person name="Eom M.K."/>
            <person name="Shin Y.K."/>
            <person name="Lee J.-S."/>
        </authorList>
    </citation>
    <scope>NUCLEOTIDE SEQUENCE [LARGE SCALE GENOMIC DNA]</scope>
    <source>
        <strain evidence="2 3">G2-14</strain>
    </source>
</reference>
<keyword evidence="2" id="KW-0326">Glycosidase</keyword>
<dbReference type="InterPro" id="IPR029767">
    <property type="entry name" value="WecB-like"/>
</dbReference>
<dbReference type="EMBL" id="CP054139">
    <property type="protein sequence ID" value="QKJ29397.1"/>
    <property type="molecule type" value="Genomic_DNA"/>
</dbReference>
<feature type="domain" description="UDP-N-acetylglucosamine 2-epimerase" evidence="1">
    <location>
        <begin position="28"/>
        <end position="367"/>
    </location>
</feature>
<name>A0A7D4TWE0_9SPHI</name>
<organism evidence="2 3">
    <name type="scientific">Mucilaginibacter mali</name>
    <dbReference type="NCBI Taxonomy" id="2740462"/>
    <lineage>
        <taxon>Bacteria</taxon>
        <taxon>Pseudomonadati</taxon>
        <taxon>Bacteroidota</taxon>
        <taxon>Sphingobacteriia</taxon>
        <taxon>Sphingobacteriales</taxon>
        <taxon>Sphingobacteriaceae</taxon>
        <taxon>Mucilaginibacter</taxon>
    </lineage>
</organism>